<name>A0ABT5BY29_9BACT</name>
<evidence type="ECO:0000256" key="7">
    <source>
        <dbReference type="ARBA" id="ARBA00049535"/>
    </source>
</evidence>
<comment type="caution">
    <text evidence="11">The sequence shown here is derived from an EMBL/GenBank/DDBJ whole genome shotgun (WGS) entry which is preliminary data.</text>
</comment>
<dbReference type="SUPFAM" id="SSF53271">
    <property type="entry name" value="PRTase-like"/>
    <property type="match status" value="1"/>
</dbReference>
<keyword evidence="6" id="KW-0067">ATP-binding</keyword>
<feature type="domain" description="Ribose-phosphate pyrophosphokinase N-terminal" evidence="10">
    <location>
        <begin position="13"/>
        <end position="117"/>
    </location>
</feature>
<dbReference type="GO" id="GO:0004749">
    <property type="term" value="F:ribose phosphate diphosphokinase activity"/>
    <property type="evidence" value="ECO:0007669"/>
    <property type="project" value="UniProtKB-EC"/>
</dbReference>
<feature type="domain" description="Phosphoribosyltransferase" evidence="9">
    <location>
        <begin position="158"/>
        <end position="261"/>
    </location>
</feature>
<accession>A0ABT5BY29</accession>
<evidence type="ECO:0000313" key="12">
    <source>
        <dbReference type="Proteomes" id="UP001217485"/>
    </source>
</evidence>
<dbReference type="InterPro" id="IPR029057">
    <property type="entry name" value="PRTase-like"/>
</dbReference>
<proteinExistence type="inferred from homology"/>
<evidence type="ECO:0000256" key="4">
    <source>
        <dbReference type="ARBA" id="ARBA00022741"/>
    </source>
</evidence>
<dbReference type="Pfam" id="PF13793">
    <property type="entry name" value="Pribosyltran_N"/>
    <property type="match status" value="1"/>
</dbReference>
<evidence type="ECO:0000256" key="3">
    <source>
        <dbReference type="ARBA" id="ARBA00022727"/>
    </source>
</evidence>
<keyword evidence="2 11" id="KW-0808">Transferase</keyword>
<dbReference type="Gene3D" id="3.40.50.2020">
    <property type="match status" value="2"/>
</dbReference>
<protein>
    <recommendedName>
        <fullName evidence="1">ribose-phosphate diphosphokinase</fullName>
        <ecNumber evidence="1">2.7.6.1</ecNumber>
    </recommendedName>
</protein>
<sequence length="307" mass="33245">MSQRRLLITISSYSYLEPAFLAAGDFERGLVERKSFPDGERYLRVAVDCWGRDVVLLGGAPRDLDWLEIYDLGCAISRAGARSLSIVMPYFGYATMERAVKPGEVVTAKTRARLISAIPSCDAGTRIFLFDLHTDGIEFYFSDSHVTRHLYGAPLITQAVRALMGDRPYVLAATDAGRAKWVQSLARGLGVEPAFVYKERRGDGVGVTGINADVSGREVVIYDDMVRTGSSLVQAGRAYLAAGASKVHAVASHLVLPGDSLEKIRKASVFTTLLGTDSHPGSQQLADAPGALRSVAPLLVRALEREI</sequence>
<dbReference type="InterPro" id="IPR000836">
    <property type="entry name" value="PRTase_dom"/>
</dbReference>
<dbReference type="EC" id="2.7.6.1" evidence="1"/>
<dbReference type="InterPro" id="IPR005946">
    <property type="entry name" value="Rib-P_diPkinase"/>
</dbReference>
<dbReference type="Proteomes" id="UP001217485">
    <property type="component" value="Unassembled WGS sequence"/>
</dbReference>
<evidence type="ECO:0000256" key="8">
    <source>
        <dbReference type="RuleBase" id="RU004324"/>
    </source>
</evidence>
<keyword evidence="5" id="KW-0418">Kinase</keyword>
<organism evidence="11 12">
    <name type="scientific">Sorangium atrum</name>
    <dbReference type="NCBI Taxonomy" id="2995308"/>
    <lineage>
        <taxon>Bacteria</taxon>
        <taxon>Pseudomonadati</taxon>
        <taxon>Myxococcota</taxon>
        <taxon>Polyangia</taxon>
        <taxon>Polyangiales</taxon>
        <taxon>Polyangiaceae</taxon>
        <taxon>Sorangium</taxon>
    </lineage>
</organism>
<comment type="catalytic activity">
    <reaction evidence="7">
        <text>D-ribose 5-phosphate + ATP = 5-phospho-alpha-D-ribose 1-diphosphate + AMP + H(+)</text>
        <dbReference type="Rhea" id="RHEA:15609"/>
        <dbReference type="ChEBI" id="CHEBI:15378"/>
        <dbReference type="ChEBI" id="CHEBI:30616"/>
        <dbReference type="ChEBI" id="CHEBI:58017"/>
        <dbReference type="ChEBI" id="CHEBI:78346"/>
        <dbReference type="ChEBI" id="CHEBI:456215"/>
        <dbReference type="EC" id="2.7.6.1"/>
    </reaction>
</comment>
<comment type="similarity">
    <text evidence="8">Belongs to the ribose-phosphate pyrophosphokinase family.</text>
</comment>
<dbReference type="InterPro" id="IPR029099">
    <property type="entry name" value="Pribosyltran_N"/>
</dbReference>
<evidence type="ECO:0000259" key="10">
    <source>
        <dbReference type="Pfam" id="PF13793"/>
    </source>
</evidence>
<dbReference type="PANTHER" id="PTHR10210:SF32">
    <property type="entry name" value="RIBOSE-PHOSPHATE PYROPHOSPHOKINASE 2"/>
    <property type="match status" value="1"/>
</dbReference>
<keyword evidence="12" id="KW-1185">Reference proteome</keyword>
<dbReference type="Pfam" id="PF00156">
    <property type="entry name" value="Pribosyltran"/>
    <property type="match status" value="1"/>
</dbReference>
<dbReference type="NCBIfam" id="TIGR01251">
    <property type="entry name" value="ribP_PPkin"/>
    <property type="match status" value="1"/>
</dbReference>
<gene>
    <name evidence="11" type="primary">prs</name>
    <name evidence="11" type="ORF">POL72_12965</name>
</gene>
<dbReference type="PANTHER" id="PTHR10210">
    <property type="entry name" value="RIBOSE-PHOSPHATE DIPHOSPHOKINASE FAMILY MEMBER"/>
    <property type="match status" value="1"/>
</dbReference>
<keyword evidence="3 8" id="KW-0545">Nucleotide biosynthesis</keyword>
<evidence type="ECO:0000256" key="1">
    <source>
        <dbReference type="ARBA" id="ARBA00013247"/>
    </source>
</evidence>
<dbReference type="CDD" id="cd06223">
    <property type="entry name" value="PRTases_typeI"/>
    <property type="match status" value="1"/>
</dbReference>
<evidence type="ECO:0000256" key="6">
    <source>
        <dbReference type="ARBA" id="ARBA00022840"/>
    </source>
</evidence>
<dbReference type="EMBL" id="JAQNDK010000001">
    <property type="protein sequence ID" value="MDC0678648.1"/>
    <property type="molecule type" value="Genomic_DNA"/>
</dbReference>
<evidence type="ECO:0000259" key="9">
    <source>
        <dbReference type="Pfam" id="PF00156"/>
    </source>
</evidence>
<reference evidence="11 12" key="1">
    <citation type="submission" date="2023-01" db="EMBL/GenBank/DDBJ databases">
        <title>Minimal conservation of predation-associated metabolite biosynthetic gene clusters underscores biosynthetic potential of Myxococcota including descriptions for ten novel species: Archangium lansinium sp. nov., Myxococcus landrumus sp. nov., Nannocystis bai.</title>
        <authorList>
            <person name="Ahearne A."/>
            <person name="Stevens C."/>
            <person name="Dowd S."/>
        </authorList>
    </citation>
    <scope>NUCLEOTIDE SEQUENCE [LARGE SCALE GENOMIC DNA]</scope>
    <source>
        <strain evidence="11 12">WIWO2</strain>
    </source>
</reference>
<dbReference type="RefSeq" id="WP_272095487.1">
    <property type="nucleotide sequence ID" value="NZ_JAQNDK010000001.1"/>
</dbReference>
<keyword evidence="4" id="KW-0547">Nucleotide-binding</keyword>
<evidence type="ECO:0000256" key="5">
    <source>
        <dbReference type="ARBA" id="ARBA00022777"/>
    </source>
</evidence>
<evidence type="ECO:0000313" key="11">
    <source>
        <dbReference type="EMBL" id="MDC0678648.1"/>
    </source>
</evidence>
<dbReference type="SMART" id="SM01400">
    <property type="entry name" value="Pribosyltran_N"/>
    <property type="match status" value="1"/>
</dbReference>
<evidence type="ECO:0000256" key="2">
    <source>
        <dbReference type="ARBA" id="ARBA00022679"/>
    </source>
</evidence>